<reference evidence="9 10" key="1">
    <citation type="journal article" date="2018" name="Nat. Ecol. Evol.">
        <title>Pezizomycetes genomes reveal the molecular basis of ectomycorrhizal truffle lifestyle.</title>
        <authorList>
            <person name="Murat C."/>
            <person name="Payen T."/>
            <person name="Noel B."/>
            <person name="Kuo A."/>
            <person name="Morin E."/>
            <person name="Chen J."/>
            <person name="Kohler A."/>
            <person name="Krizsan K."/>
            <person name="Balestrini R."/>
            <person name="Da Silva C."/>
            <person name="Montanini B."/>
            <person name="Hainaut M."/>
            <person name="Levati E."/>
            <person name="Barry K.W."/>
            <person name="Belfiori B."/>
            <person name="Cichocki N."/>
            <person name="Clum A."/>
            <person name="Dockter R.B."/>
            <person name="Fauchery L."/>
            <person name="Guy J."/>
            <person name="Iotti M."/>
            <person name="Le Tacon F."/>
            <person name="Lindquist E.A."/>
            <person name="Lipzen A."/>
            <person name="Malagnac F."/>
            <person name="Mello A."/>
            <person name="Molinier V."/>
            <person name="Miyauchi S."/>
            <person name="Poulain J."/>
            <person name="Riccioni C."/>
            <person name="Rubini A."/>
            <person name="Sitrit Y."/>
            <person name="Splivallo R."/>
            <person name="Traeger S."/>
            <person name="Wang M."/>
            <person name="Zifcakova L."/>
            <person name="Wipf D."/>
            <person name="Zambonelli A."/>
            <person name="Paolocci F."/>
            <person name="Nowrousian M."/>
            <person name="Ottonello S."/>
            <person name="Baldrian P."/>
            <person name="Spatafora J.W."/>
            <person name="Henrissat B."/>
            <person name="Nagy L.G."/>
            <person name="Aury J.M."/>
            <person name="Wincker P."/>
            <person name="Grigoriev I.V."/>
            <person name="Bonfante P."/>
            <person name="Martin F.M."/>
        </authorList>
    </citation>
    <scope>NUCLEOTIDE SEQUENCE [LARGE SCALE GENOMIC DNA]</scope>
    <source>
        <strain evidence="9 10">CCBAS932</strain>
    </source>
</reference>
<keyword evidence="7" id="KW-0732">Signal</keyword>
<dbReference type="CDD" id="cd00887">
    <property type="entry name" value="MoeA"/>
    <property type="match status" value="1"/>
</dbReference>
<dbReference type="PROSITE" id="PS01078">
    <property type="entry name" value="MOCF_BIOSYNTHESIS_1"/>
    <property type="match status" value="1"/>
</dbReference>
<evidence type="ECO:0000256" key="5">
    <source>
        <dbReference type="RuleBase" id="RU365090"/>
    </source>
</evidence>
<evidence type="ECO:0000259" key="8">
    <source>
        <dbReference type="SMART" id="SM00852"/>
    </source>
</evidence>
<dbReference type="InterPro" id="IPR036425">
    <property type="entry name" value="MoaB/Mog-like_dom_sf"/>
</dbReference>
<dbReference type="SUPFAM" id="SSF53218">
    <property type="entry name" value="Molybdenum cofactor biosynthesis proteins"/>
    <property type="match status" value="2"/>
</dbReference>
<dbReference type="NCBIfam" id="TIGR00177">
    <property type="entry name" value="molyb_syn"/>
    <property type="match status" value="2"/>
</dbReference>
<dbReference type="STRING" id="1392247.A0A3N4KUD1"/>
<proteinExistence type="inferred from homology"/>
<keyword evidence="5" id="KW-0500">Molybdenum</keyword>
<evidence type="ECO:0000256" key="3">
    <source>
        <dbReference type="ARBA" id="ARBA00008339"/>
    </source>
</evidence>
<protein>
    <recommendedName>
        <fullName evidence="8">MoaB/Mog domain-containing protein</fullName>
    </recommendedName>
</protein>
<comment type="similarity">
    <text evidence="3">In the C-terminal section; belongs to the MoeA family.</text>
</comment>
<keyword evidence="5" id="KW-0808">Transferase</keyword>
<keyword evidence="10" id="KW-1185">Reference proteome</keyword>
<dbReference type="UniPathway" id="UPA00344"/>
<dbReference type="InterPro" id="IPR005111">
    <property type="entry name" value="MoeA_C_domain_IV"/>
</dbReference>
<dbReference type="GO" id="GO:0005524">
    <property type="term" value="F:ATP binding"/>
    <property type="evidence" value="ECO:0007669"/>
    <property type="project" value="UniProtKB-UniRule"/>
</dbReference>
<sequence length="663" mass="68508">MASTTTLTVALLIVSTTASRDPTTDASGQLLRDLLLAASTTPALTWEVTETLIVPDDTQAIQDAVVRWADVEKVNLVVTTGGTGFAISDGTPEAVRPLLGKEAPGLVHAMLSTSLKITPYAMMARPVAGVRAHTLIVTLPGSPKGAKENLSCLLPLLPHACIQCSGLTSSRALHSGGTPALEARSGLPPSSSTPSTHHHHHHDHPTPRAHTANTLNGPVTSRHRASPYPLLTVSAATALIAAETTPTDIVPRPVGPSLVGHILAEDVTAPHPIPAFRASIVDGYAVVHTDGPGVYPVVSVSHASPATPTAPLLPGQAARITTGAPLPAGATAVVMVEDTELVRATPDSSEELEVRILASDLRPGENIREIGSDVAEGTVVLPRGSAISAVGGEIGLLASVGRRDVRVRRKPVVAVLSTGDEVVPHDREGVLRAGEIRDTNRPALLSAIAASGFPTVDLGIVADAAGELERVLRAGLEGADVVVTTGGVSMGELDLLKPTVEQALGGSVVFGRVAMKPGKPTTFATVPVAVPGSKEGEEKKKKKLLFALPGNPASAIVTYHLFVLPALRAMVGMVPAGLPVVRVVLQEDVRLDERPEYHRVRIAAGGGDDGDGRLRAWSTGGQRSSRVGSAGGANGVLVLPARGECGLKVELLSGIRTRYPLSS</sequence>
<gene>
    <name evidence="9" type="ORF">P167DRAFT_564638</name>
</gene>
<organism evidence="9 10">
    <name type="scientific">Morchella conica CCBAS932</name>
    <dbReference type="NCBI Taxonomy" id="1392247"/>
    <lineage>
        <taxon>Eukaryota</taxon>
        <taxon>Fungi</taxon>
        <taxon>Dikarya</taxon>
        <taxon>Ascomycota</taxon>
        <taxon>Pezizomycotina</taxon>
        <taxon>Pezizomycetes</taxon>
        <taxon>Pezizales</taxon>
        <taxon>Morchellaceae</taxon>
        <taxon>Morchella</taxon>
    </lineage>
</organism>
<dbReference type="GO" id="GO:0061598">
    <property type="term" value="F:molybdopterin adenylyltransferase activity"/>
    <property type="evidence" value="ECO:0007669"/>
    <property type="project" value="UniProtKB-UniRule"/>
</dbReference>
<evidence type="ECO:0000256" key="4">
    <source>
        <dbReference type="ARBA" id="ARBA00023150"/>
    </source>
</evidence>
<comment type="similarity">
    <text evidence="2">In the N-terminal section; belongs to the MoaB/Mog family.</text>
</comment>
<dbReference type="Gene3D" id="2.40.340.10">
    <property type="entry name" value="MoeA, C-terminal, domain IV"/>
    <property type="match status" value="1"/>
</dbReference>
<dbReference type="Pfam" id="PF00994">
    <property type="entry name" value="MoCF_biosynth"/>
    <property type="match status" value="2"/>
</dbReference>
<dbReference type="PANTHER" id="PTHR10192">
    <property type="entry name" value="MOLYBDOPTERIN BIOSYNTHESIS PROTEIN"/>
    <property type="match status" value="1"/>
</dbReference>
<comment type="cofactor">
    <cofactor evidence="5">
        <name>Mg(2+)</name>
        <dbReference type="ChEBI" id="CHEBI:18420"/>
    </cofactor>
</comment>
<keyword evidence="5" id="KW-0460">Magnesium</keyword>
<dbReference type="Pfam" id="PF03453">
    <property type="entry name" value="MoeA_N"/>
    <property type="match status" value="1"/>
</dbReference>
<name>A0A3N4KUD1_9PEZI</name>
<evidence type="ECO:0000256" key="1">
    <source>
        <dbReference type="ARBA" id="ARBA00005046"/>
    </source>
</evidence>
<dbReference type="GO" id="GO:0005829">
    <property type="term" value="C:cytosol"/>
    <property type="evidence" value="ECO:0007669"/>
    <property type="project" value="TreeGrafter"/>
</dbReference>
<comment type="similarity">
    <text evidence="5">Belongs to the MoeA family.</text>
</comment>
<comment type="function">
    <text evidence="5">Catalyzes two steps in the biosynthesis of the molybdenum cofactor. In the first step, molybdopterin is adenylated. Subsequently, molybdate is inserted into adenylated molybdopterin and AMP is released.</text>
</comment>
<feature type="domain" description="MoaB/Mog" evidence="8">
    <location>
        <begin position="414"/>
        <end position="569"/>
    </location>
</feature>
<feature type="signal peptide" evidence="7">
    <location>
        <begin position="1"/>
        <end position="19"/>
    </location>
</feature>
<dbReference type="AlphaFoldDB" id="A0A3N4KUD1"/>
<dbReference type="Gene3D" id="3.40.980.10">
    <property type="entry name" value="MoaB/Mog-like domain"/>
    <property type="match status" value="2"/>
</dbReference>
<dbReference type="FunFam" id="3.40.980.10:FF:000011">
    <property type="entry name" value="Molybdopterin molybdenumtransferase"/>
    <property type="match status" value="1"/>
</dbReference>
<dbReference type="Proteomes" id="UP000277580">
    <property type="component" value="Unassembled WGS sequence"/>
</dbReference>
<dbReference type="SMART" id="SM00852">
    <property type="entry name" value="MoCF_biosynth"/>
    <property type="match status" value="2"/>
</dbReference>
<dbReference type="SUPFAM" id="SSF63867">
    <property type="entry name" value="MoeA C-terminal domain-like"/>
    <property type="match status" value="1"/>
</dbReference>
<dbReference type="GO" id="GO:0046872">
    <property type="term" value="F:metal ion binding"/>
    <property type="evidence" value="ECO:0007669"/>
    <property type="project" value="UniProtKB-UniRule"/>
</dbReference>
<accession>A0A3N4KUD1</accession>
<feature type="region of interest" description="Disordered" evidence="6">
    <location>
        <begin position="175"/>
        <end position="224"/>
    </location>
</feature>
<dbReference type="PANTHER" id="PTHR10192:SF5">
    <property type="entry name" value="GEPHYRIN"/>
    <property type="match status" value="1"/>
</dbReference>
<evidence type="ECO:0000313" key="9">
    <source>
        <dbReference type="EMBL" id="RPB13108.1"/>
    </source>
</evidence>
<evidence type="ECO:0000313" key="10">
    <source>
        <dbReference type="Proteomes" id="UP000277580"/>
    </source>
</evidence>
<dbReference type="InterPro" id="IPR036688">
    <property type="entry name" value="MoeA_C_domain_IV_sf"/>
</dbReference>
<comment type="catalytic activity">
    <reaction evidence="5">
        <text>adenylyl-molybdopterin + molybdate = Mo-molybdopterin + AMP + H(+)</text>
        <dbReference type="Rhea" id="RHEA:35047"/>
        <dbReference type="ChEBI" id="CHEBI:15378"/>
        <dbReference type="ChEBI" id="CHEBI:36264"/>
        <dbReference type="ChEBI" id="CHEBI:62727"/>
        <dbReference type="ChEBI" id="CHEBI:71302"/>
        <dbReference type="ChEBI" id="CHEBI:456215"/>
    </reaction>
</comment>
<dbReference type="PROSITE" id="PS01079">
    <property type="entry name" value="MOCF_BIOSYNTHESIS_2"/>
    <property type="match status" value="1"/>
</dbReference>
<dbReference type="Pfam" id="PF03454">
    <property type="entry name" value="MoeA_C"/>
    <property type="match status" value="1"/>
</dbReference>
<dbReference type="InterPro" id="IPR001453">
    <property type="entry name" value="MoaB/Mog_dom"/>
</dbReference>
<comment type="catalytic activity">
    <reaction evidence="5">
        <text>molybdopterin + ATP + H(+) = adenylyl-molybdopterin + diphosphate</text>
        <dbReference type="Rhea" id="RHEA:31331"/>
        <dbReference type="ChEBI" id="CHEBI:15378"/>
        <dbReference type="ChEBI" id="CHEBI:30616"/>
        <dbReference type="ChEBI" id="CHEBI:33019"/>
        <dbReference type="ChEBI" id="CHEBI:58698"/>
        <dbReference type="ChEBI" id="CHEBI:62727"/>
    </reaction>
</comment>
<dbReference type="OrthoDB" id="4349954at2759"/>
<feature type="chain" id="PRO_5018315330" description="MoaB/Mog domain-containing protein" evidence="7">
    <location>
        <begin position="20"/>
        <end position="663"/>
    </location>
</feature>
<evidence type="ECO:0000256" key="7">
    <source>
        <dbReference type="SAM" id="SignalP"/>
    </source>
</evidence>
<dbReference type="InParanoid" id="A0A3N4KUD1"/>
<dbReference type="InterPro" id="IPR008284">
    <property type="entry name" value="MoCF_biosynth_CS"/>
</dbReference>
<dbReference type="InterPro" id="IPR036135">
    <property type="entry name" value="MoeA_linker/N_sf"/>
</dbReference>
<dbReference type="Gene3D" id="3.90.105.10">
    <property type="entry name" value="Molybdopterin biosynthesis moea protein, domain 2"/>
    <property type="match status" value="1"/>
</dbReference>
<evidence type="ECO:0000256" key="2">
    <source>
        <dbReference type="ARBA" id="ARBA00007589"/>
    </source>
</evidence>
<dbReference type="CDD" id="cd00886">
    <property type="entry name" value="MogA_MoaB"/>
    <property type="match status" value="1"/>
</dbReference>
<dbReference type="InterPro" id="IPR038987">
    <property type="entry name" value="MoeA-like"/>
</dbReference>
<dbReference type="EMBL" id="ML119124">
    <property type="protein sequence ID" value="RPB13108.1"/>
    <property type="molecule type" value="Genomic_DNA"/>
</dbReference>
<dbReference type="GO" id="GO:0061599">
    <property type="term" value="F:molybdopterin molybdotransferase activity"/>
    <property type="evidence" value="ECO:0007669"/>
    <property type="project" value="UniProtKB-UniRule"/>
</dbReference>
<evidence type="ECO:0000256" key="6">
    <source>
        <dbReference type="SAM" id="MobiDB-lite"/>
    </source>
</evidence>
<dbReference type="FunFam" id="2.170.190.11:FF:000001">
    <property type="entry name" value="Molybdopterin molybdenumtransferase"/>
    <property type="match status" value="1"/>
</dbReference>
<comment type="pathway">
    <text evidence="1 5">Cofactor biosynthesis; molybdopterin biosynthesis.</text>
</comment>
<dbReference type="GO" id="GO:0006777">
    <property type="term" value="P:Mo-molybdopterin cofactor biosynthetic process"/>
    <property type="evidence" value="ECO:0007669"/>
    <property type="project" value="UniProtKB-UniRule"/>
</dbReference>
<dbReference type="Gene3D" id="2.170.190.11">
    <property type="entry name" value="Molybdopterin biosynthesis moea protein, domain 3"/>
    <property type="match status" value="1"/>
</dbReference>
<feature type="domain" description="MoaB/Mog" evidence="8">
    <location>
        <begin position="10"/>
        <end position="160"/>
    </location>
</feature>
<keyword evidence="5" id="KW-0479">Metal-binding</keyword>
<keyword evidence="4 5" id="KW-0501">Molybdenum cofactor biosynthesis</keyword>
<dbReference type="InterPro" id="IPR005110">
    <property type="entry name" value="MoeA_linker/N"/>
</dbReference>
<dbReference type="SUPFAM" id="SSF63882">
    <property type="entry name" value="MoeA N-terminal region -like"/>
    <property type="match status" value="1"/>
</dbReference>